<dbReference type="Pfam" id="PF00512">
    <property type="entry name" value="HisKA"/>
    <property type="match status" value="1"/>
</dbReference>
<keyword evidence="7" id="KW-0418">Kinase</keyword>
<dbReference type="AlphaFoldDB" id="A0A6M0IJQ1"/>
<proteinExistence type="predicted"/>
<keyword evidence="4" id="KW-0175">Coiled coil</keyword>
<dbReference type="PROSITE" id="PS50109">
    <property type="entry name" value="HIS_KIN"/>
    <property type="match status" value="1"/>
</dbReference>
<keyword evidence="8" id="KW-1185">Reference proteome</keyword>
<evidence type="ECO:0000313" key="8">
    <source>
        <dbReference type="Proteomes" id="UP000477386"/>
    </source>
</evidence>
<evidence type="ECO:0000313" key="7">
    <source>
        <dbReference type="EMBL" id="NEU68032.1"/>
    </source>
</evidence>
<dbReference type="PANTHER" id="PTHR43065:SF42">
    <property type="entry name" value="TWO-COMPONENT SENSOR PPRA"/>
    <property type="match status" value="1"/>
</dbReference>
<keyword evidence="5" id="KW-0812">Transmembrane</keyword>
<evidence type="ECO:0000256" key="4">
    <source>
        <dbReference type="SAM" id="Coils"/>
    </source>
</evidence>
<dbReference type="RefSeq" id="WP_164039223.1">
    <property type="nucleotide sequence ID" value="NZ_JAAGNZ010000001.1"/>
</dbReference>
<evidence type="ECO:0000256" key="1">
    <source>
        <dbReference type="ARBA" id="ARBA00000085"/>
    </source>
</evidence>
<dbReference type="SUPFAM" id="SSF47384">
    <property type="entry name" value="Homodimeric domain of signal transducing histidine kinase"/>
    <property type="match status" value="1"/>
</dbReference>
<dbReference type="SMART" id="SM00388">
    <property type="entry name" value="HisKA"/>
    <property type="match status" value="1"/>
</dbReference>
<feature type="coiled-coil region" evidence="4">
    <location>
        <begin position="353"/>
        <end position="394"/>
    </location>
</feature>
<dbReference type="InterPro" id="IPR004358">
    <property type="entry name" value="Sig_transdc_His_kin-like_C"/>
</dbReference>
<sequence length="644" mass="71559">MKLNAHLVITIDLLLFLSGLVCPVQAQEMRQDSMTTRSKQGPASDISRLKTALSQRISSAQVADSLLGQSRAMGYWPGQVVALCRLAALQADKQQAEAATELLDRAAKAADQIQDMGEAGWALDEVGRIQSQYRRVSPALTGSVGKVMIALGATMQKAARVMNRKSFRSARGESTDGGGDFTGAFERKRANDIRVSPSIPTEFLNAIPIPSPAYSPDLNRRVRVRPDFVDRWIDTLIKSVSSSPKVVQQLTARKKLRDSSQALSKAFAKEGDYAQAYRYFLQYTAYKDSLTAEATTRRLASLQYRQNLLKKENQIQLLTKDRQLRDKESYRQRQFVFALIGCVALLAVFALILSRNNRAKQQANRQLNEQKEELQRTLAELKATQAQLIQSEKMASLGELTAGIAHEIQNPLNFVNNFSEVSSELVDELIEYRQNGQRDDELENELIGDMQQNLQKINQHGKRASAIVKGMLEHARTSGGDKQPTDLNALTDEYAKLSYHGLRARDKSFEAHLETNYDPALGEANVVPQEVGRVLLNMFNNAFYAVQKRQQSNEPGYQPVVSVHTSRQANQIRITIRDNGIGVPDAIRQKIFQPFFTTKPTGQGTGLGLSLSYDIITKGHGGTLTLASREGEFTELTITLPAIS</sequence>
<dbReference type="EMBL" id="JAAGNZ010000001">
    <property type="protein sequence ID" value="NEU68032.1"/>
    <property type="molecule type" value="Genomic_DNA"/>
</dbReference>
<feature type="transmembrane region" description="Helical" evidence="5">
    <location>
        <begin position="335"/>
        <end position="353"/>
    </location>
</feature>
<evidence type="ECO:0000256" key="2">
    <source>
        <dbReference type="ARBA" id="ARBA00012438"/>
    </source>
</evidence>
<dbReference type="InterPro" id="IPR003594">
    <property type="entry name" value="HATPase_dom"/>
</dbReference>
<dbReference type="EC" id="2.7.13.3" evidence="2"/>
<organism evidence="7 8">
    <name type="scientific">Spirosoma agri</name>
    <dbReference type="NCBI Taxonomy" id="1987381"/>
    <lineage>
        <taxon>Bacteria</taxon>
        <taxon>Pseudomonadati</taxon>
        <taxon>Bacteroidota</taxon>
        <taxon>Cytophagia</taxon>
        <taxon>Cytophagales</taxon>
        <taxon>Cytophagaceae</taxon>
        <taxon>Spirosoma</taxon>
    </lineage>
</organism>
<dbReference type="Proteomes" id="UP000477386">
    <property type="component" value="Unassembled WGS sequence"/>
</dbReference>
<dbReference type="PANTHER" id="PTHR43065">
    <property type="entry name" value="SENSOR HISTIDINE KINASE"/>
    <property type="match status" value="1"/>
</dbReference>
<dbReference type="Gene3D" id="3.30.565.10">
    <property type="entry name" value="Histidine kinase-like ATPase, C-terminal domain"/>
    <property type="match status" value="1"/>
</dbReference>
<evidence type="ECO:0000256" key="3">
    <source>
        <dbReference type="ARBA" id="ARBA00022553"/>
    </source>
</evidence>
<accession>A0A6M0IJQ1</accession>
<comment type="catalytic activity">
    <reaction evidence="1">
        <text>ATP + protein L-histidine = ADP + protein N-phospho-L-histidine.</text>
        <dbReference type="EC" id="2.7.13.3"/>
    </reaction>
</comment>
<dbReference type="PRINTS" id="PR00344">
    <property type="entry name" value="BCTRLSENSOR"/>
</dbReference>
<dbReference type="InterPro" id="IPR036097">
    <property type="entry name" value="HisK_dim/P_sf"/>
</dbReference>
<keyword evidence="5" id="KW-1133">Transmembrane helix</keyword>
<feature type="domain" description="Histidine kinase" evidence="6">
    <location>
        <begin position="403"/>
        <end position="644"/>
    </location>
</feature>
<dbReference type="CDD" id="cd00082">
    <property type="entry name" value="HisKA"/>
    <property type="match status" value="1"/>
</dbReference>
<dbReference type="InterPro" id="IPR036890">
    <property type="entry name" value="HATPase_C_sf"/>
</dbReference>
<dbReference type="InterPro" id="IPR003661">
    <property type="entry name" value="HisK_dim/P_dom"/>
</dbReference>
<protein>
    <recommendedName>
        <fullName evidence="2">histidine kinase</fullName>
        <ecNumber evidence="2">2.7.13.3</ecNumber>
    </recommendedName>
</protein>
<dbReference type="SMART" id="SM00387">
    <property type="entry name" value="HATPase_c"/>
    <property type="match status" value="1"/>
</dbReference>
<evidence type="ECO:0000259" key="6">
    <source>
        <dbReference type="PROSITE" id="PS50109"/>
    </source>
</evidence>
<dbReference type="Gene3D" id="1.10.287.130">
    <property type="match status" value="1"/>
</dbReference>
<dbReference type="Pfam" id="PF02518">
    <property type="entry name" value="HATPase_c"/>
    <property type="match status" value="1"/>
</dbReference>
<evidence type="ECO:0000256" key="5">
    <source>
        <dbReference type="SAM" id="Phobius"/>
    </source>
</evidence>
<dbReference type="GO" id="GO:0000155">
    <property type="term" value="F:phosphorelay sensor kinase activity"/>
    <property type="evidence" value="ECO:0007669"/>
    <property type="project" value="InterPro"/>
</dbReference>
<feature type="coiled-coil region" evidence="4">
    <location>
        <begin position="86"/>
        <end position="116"/>
    </location>
</feature>
<keyword evidence="5" id="KW-0472">Membrane</keyword>
<keyword evidence="7" id="KW-0808">Transferase</keyword>
<comment type="caution">
    <text evidence="7">The sequence shown here is derived from an EMBL/GenBank/DDBJ whole genome shotgun (WGS) entry which is preliminary data.</text>
</comment>
<dbReference type="InterPro" id="IPR005467">
    <property type="entry name" value="His_kinase_dom"/>
</dbReference>
<gene>
    <name evidence="7" type="ORF">GK091_14160</name>
</gene>
<reference evidence="7 8" key="1">
    <citation type="submission" date="2020-02" db="EMBL/GenBank/DDBJ databases">
        <title>Draft genome sequence of two Spirosoma agri KCTC 52727 and Spirosoma terrae KCTC 52035.</title>
        <authorList>
            <person name="Rojas J."/>
            <person name="Ambika Manirajan B."/>
            <person name="Ratering S."/>
            <person name="Suarez C."/>
            <person name="Schnell S."/>
        </authorList>
    </citation>
    <scope>NUCLEOTIDE SEQUENCE [LARGE SCALE GENOMIC DNA]</scope>
    <source>
        <strain evidence="7 8">KCTC 52727</strain>
    </source>
</reference>
<dbReference type="SUPFAM" id="SSF55874">
    <property type="entry name" value="ATPase domain of HSP90 chaperone/DNA topoisomerase II/histidine kinase"/>
    <property type="match status" value="1"/>
</dbReference>
<keyword evidence="3" id="KW-0597">Phosphoprotein</keyword>
<name>A0A6M0IJQ1_9BACT</name>